<dbReference type="Pfam" id="PF01336">
    <property type="entry name" value="tRNA_anti-codon"/>
    <property type="match status" value="1"/>
</dbReference>
<dbReference type="Gene3D" id="3.30.1360.30">
    <property type="entry name" value="GAD-like domain"/>
    <property type="match status" value="1"/>
</dbReference>
<dbReference type="PANTHER" id="PTHR22594:SF5">
    <property type="entry name" value="ASPARTATE--TRNA LIGASE, MITOCHONDRIAL"/>
    <property type="match status" value="1"/>
</dbReference>
<dbReference type="GO" id="GO:0005739">
    <property type="term" value="C:mitochondrion"/>
    <property type="evidence" value="ECO:0007669"/>
    <property type="project" value="TreeGrafter"/>
</dbReference>
<dbReference type="GO" id="GO:0003676">
    <property type="term" value="F:nucleic acid binding"/>
    <property type="evidence" value="ECO:0007669"/>
    <property type="project" value="InterPro"/>
</dbReference>
<dbReference type="OrthoDB" id="439710at2759"/>
<evidence type="ECO:0000256" key="2">
    <source>
        <dbReference type="ARBA" id="ARBA00022598"/>
    </source>
</evidence>
<dbReference type="PANTHER" id="PTHR22594">
    <property type="entry name" value="ASPARTYL/LYSYL-TRNA SYNTHETASE"/>
    <property type="match status" value="1"/>
</dbReference>
<evidence type="ECO:0000256" key="6">
    <source>
        <dbReference type="ARBA" id="ARBA00023146"/>
    </source>
</evidence>
<comment type="similarity">
    <text evidence="1">Belongs to the class-II aminoacyl-tRNA synthetase family. Type 1 subfamily.</text>
</comment>
<organism evidence="8 9">
    <name type="scientific">Agrilus planipennis</name>
    <name type="common">Emerald ash borer</name>
    <name type="synonym">Agrilus marcopoli</name>
    <dbReference type="NCBI Taxonomy" id="224129"/>
    <lineage>
        <taxon>Eukaryota</taxon>
        <taxon>Metazoa</taxon>
        <taxon>Ecdysozoa</taxon>
        <taxon>Arthropoda</taxon>
        <taxon>Hexapoda</taxon>
        <taxon>Insecta</taxon>
        <taxon>Pterygota</taxon>
        <taxon>Neoptera</taxon>
        <taxon>Endopterygota</taxon>
        <taxon>Coleoptera</taxon>
        <taxon>Polyphaga</taxon>
        <taxon>Elateriformia</taxon>
        <taxon>Buprestoidea</taxon>
        <taxon>Buprestidae</taxon>
        <taxon>Agrilinae</taxon>
        <taxon>Agrilus</taxon>
    </lineage>
</organism>
<keyword evidence="5" id="KW-0648">Protein biosynthesis</keyword>
<gene>
    <name evidence="9" type="primary">LOC108733745</name>
</gene>
<keyword evidence="4" id="KW-0067">ATP-binding</keyword>
<reference evidence="9" key="1">
    <citation type="submission" date="2025-08" db="UniProtKB">
        <authorList>
            <consortium name="RefSeq"/>
        </authorList>
    </citation>
    <scope>IDENTIFICATION</scope>
    <source>
        <tissue evidence="9">Entire body</tissue>
    </source>
</reference>
<dbReference type="PROSITE" id="PS50862">
    <property type="entry name" value="AA_TRNA_LIGASE_II"/>
    <property type="match status" value="1"/>
</dbReference>
<dbReference type="AlphaFoldDB" id="A0A1W4WKH8"/>
<protein>
    <submittedName>
        <fullName evidence="9">Aspartate--tRNA ligase, mitochondrial</fullName>
    </submittedName>
</protein>
<dbReference type="InterPro" id="IPR004524">
    <property type="entry name" value="Asp-tRNA-ligase_1"/>
</dbReference>
<dbReference type="Gene3D" id="2.40.50.140">
    <property type="entry name" value="Nucleic acid-binding proteins"/>
    <property type="match status" value="1"/>
</dbReference>
<evidence type="ECO:0000259" key="7">
    <source>
        <dbReference type="PROSITE" id="PS50862"/>
    </source>
</evidence>
<dbReference type="CDD" id="cd04317">
    <property type="entry name" value="EcAspRS_like_N"/>
    <property type="match status" value="1"/>
</dbReference>
<dbReference type="InParanoid" id="A0A1W4WKH8"/>
<dbReference type="Pfam" id="PF00152">
    <property type="entry name" value="tRNA-synt_2"/>
    <property type="match status" value="1"/>
</dbReference>
<dbReference type="FunCoup" id="A0A1W4WKH8">
    <property type="interactions" value="1815"/>
</dbReference>
<dbReference type="InterPro" id="IPR002312">
    <property type="entry name" value="Asp/Asn-tRNA-synth_IIb"/>
</dbReference>
<dbReference type="Gene3D" id="3.30.930.10">
    <property type="entry name" value="Bira Bifunctional Protein, Domain 2"/>
    <property type="match status" value="1"/>
</dbReference>
<keyword evidence="6" id="KW-0030">Aminoacyl-tRNA synthetase</keyword>
<evidence type="ECO:0000256" key="3">
    <source>
        <dbReference type="ARBA" id="ARBA00022741"/>
    </source>
</evidence>
<keyword evidence="8" id="KW-1185">Reference proteome</keyword>
<dbReference type="GeneID" id="108733745"/>
<accession>A0A1W4WKH8</accession>
<dbReference type="InterPro" id="IPR004115">
    <property type="entry name" value="GAD-like_sf"/>
</dbReference>
<dbReference type="SUPFAM" id="SSF50249">
    <property type="entry name" value="Nucleic acid-binding proteins"/>
    <property type="match status" value="1"/>
</dbReference>
<dbReference type="GO" id="GO:0005524">
    <property type="term" value="F:ATP binding"/>
    <property type="evidence" value="ECO:0007669"/>
    <property type="project" value="UniProtKB-KW"/>
</dbReference>
<sequence length="651" mass="74835">MHLRKLCRTVFNRRFFQCSSELLSTKDIKPFKNVQLFHTTLCSYSTTTKSTYLIDEPEVYNNDKNFSGTNKFTERTHTCGELRIANVGQTVTLCGWLEYQRMNKFIVLRDSYGRTQLIIKENDTEPSKCLESLPYETILKVQGTVQARPENMINPSQQTGEIEVVIQSLEILNKADTNLPFNIREFQKAKEALRLQFRYLDLRFSEMQRNLRVRSQFLMDIRTFLVKHSNFVDVETPTLFKATPGGAQEFIVPTRFPGQCYALVQSPQQFKQMLMAGAIDRYFQIARCYRDESIRSDRQPEFTQLDIEMSFTDVNGILQLIEELLLYSWPDFLPPLPFQFPRISYSEAMETYGSDKPDVRYDFKLINLTDIFKEHKFEDNFGAYCVFFNHPYCNLTSTIKARLTEIAKKAPEVKFIQSKVSIVSEWVEKISDLLGEKIANIIAEKVKLENDSVIFLAYGDKHAVLPLLGHVRVEYAKHMEKRGHKIVNDGMFPLWVIDFPLFEKGELSGQFNSAHHPFTAPQKRDEHLLHTNPLQVRAQAFDLVLNGNEVGGGSIRIHDSQKQEEILNILGIPKTSLKHMLMMLRSGCPPHGGIALGIDRLLATMLNTSSIRDVIAFPKGFEGRDPISGAPSPITESDKKLYHIEVIENEQ</sequence>
<dbReference type="SUPFAM" id="SSF55681">
    <property type="entry name" value="Class II aaRS and biotin synthetases"/>
    <property type="match status" value="1"/>
</dbReference>
<dbReference type="InterPro" id="IPR047089">
    <property type="entry name" value="Asp-tRNA-ligase_1_N"/>
</dbReference>
<dbReference type="Proteomes" id="UP000192223">
    <property type="component" value="Unplaced"/>
</dbReference>
<dbReference type="InterPro" id="IPR045864">
    <property type="entry name" value="aa-tRNA-synth_II/BPL/LPL"/>
</dbReference>
<dbReference type="InterPro" id="IPR004365">
    <property type="entry name" value="NA-bd_OB_tRNA"/>
</dbReference>
<dbReference type="SUPFAM" id="SSF55261">
    <property type="entry name" value="GAD domain-like"/>
    <property type="match status" value="1"/>
</dbReference>
<evidence type="ECO:0000256" key="5">
    <source>
        <dbReference type="ARBA" id="ARBA00022917"/>
    </source>
</evidence>
<dbReference type="InterPro" id="IPR004364">
    <property type="entry name" value="Aa-tRNA-synt_II"/>
</dbReference>
<keyword evidence="3" id="KW-0547">Nucleotide-binding</keyword>
<dbReference type="HAMAP" id="MF_00044">
    <property type="entry name" value="Asp_tRNA_synth_type1"/>
    <property type="match status" value="1"/>
</dbReference>
<dbReference type="InterPro" id="IPR012340">
    <property type="entry name" value="NA-bd_OB-fold"/>
</dbReference>
<keyword evidence="2 9" id="KW-0436">Ligase</keyword>
<dbReference type="CTD" id="326155"/>
<evidence type="ECO:0000256" key="1">
    <source>
        <dbReference type="ARBA" id="ARBA00006303"/>
    </source>
</evidence>
<dbReference type="PRINTS" id="PR01042">
    <property type="entry name" value="TRNASYNTHASP"/>
</dbReference>
<dbReference type="GO" id="GO:0004815">
    <property type="term" value="F:aspartate-tRNA ligase activity"/>
    <property type="evidence" value="ECO:0007669"/>
    <property type="project" value="TreeGrafter"/>
</dbReference>
<dbReference type="NCBIfam" id="NF001750">
    <property type="entry name" value="PRK00476.1"/>
    <property type="match status" value="1"/>
</dbReference>
<dbReference type="KEGG" id="apln:108733745"/>
<dbReference type="STRING" id="224129.A0A1W4WKH8"/>
<evidence type="ECO:0000313" key="9">
    <source>
        <dbReference type="RefSeq" id="XP_018320540.1"/>
    </source>
</evidence>
<evidence type="ECO:0000313" key="8">
    <source>
        <dbReference type="Proteomes" id="UP000192223"/>
    </source>
</evidence>
<dbReference type="RefSeq" id="XP_018320540.1">
    <property type="nucleotide sequence ID" value="XM_018465038.2"/>
</dbReference>
<dbReference type="InterPro" id="IPR006195">
    <property type="entry name" value="aa-tRNA-synth_II"/>
</dbReference>
<dbReference type="NCBIfam" id="TIGR00459">
    <property type="entry name" value="aspS_bact"/>
    <property type="match status" value="1"/>
</dbReference>
<proteinExistence type="inferred from homology"/>
<dbReference type="GO" id="GO:0006422">
    <property type="term" value="P:aspartyl-tRNA aminoacylation"/>
    <property type="evidence" value="ECO:0007669"/>
    <property type="project" value="TreeGrafter"/>
</dbReference>
<feature type="domain" description="Aminoacyl-transfer RNA synthetases class-II family profile" evidence="7">
    <location>
        <begin position="211"/>
        <end position="618"/>
    </location>
</feature>
<name>A0A1W4WKH8_AGRPL</name>
<evidence type="ECO:0000256" key="4">
    <source>
        <dbReference type="ARBA" id="ARBA00022840"/>
    </source>
</evidence>